<protein>
    <submittedName>
        <fullName evidence="2">Uncharacterized protein</fullName>
    </submittedName>
</protein>
<feature type="compositionally biased region" description="Basic residues" evidence="1">
    <location>
        <begin position="69"/>
        <end position="88"/>
    </location>
</feature>
<feature type="compositionally biased region" description="Basic and acidic residues" evidence="1">
    <location>
        <begin position="106"/>
        <end position="121"/>
    </location>
</feature>
<feature type="non-terminal residue" evidence="2">
    <location>
        <position position="121"/>
    </location>
</feature>
<evidence type="ECO:0000256" key="1">
    <source>
        <dbReference type="SAM" id="MobiDB-lite"/>
    </source>
</evidence>
<feature type="non-terminal residue" evidence="2">
    <location>
        <position position="1"/>
    </location>
</feature>
<reference evidence="2" key="1">
    <citation type="submission" date="2020-02" db="EMBL/GenBank/DDBJ databases">
        <authorList>
            <person name="Meier V. D."/>
        </authorList>
    </citation>
    <scope>NUCLEOTIDE SEQUENCE</scope>
    <source>
        <strain evidence="2">AVDCRST_MAG13</strain>
    </source>
</reference>
<gene>
    <name evidence="2" type="ORF">AVDCRST_MAG13-1285</name>
</gene>
<organism evidence="2">
    <name type="scientific">uncultured Solirubrobacteraceae bacterium</name>
    <dbReference type="NCBI Taxonomy" id="1162706"/>
    <lineage>
        <taxon>Bacteria</taxon>
        <taxon>Bacillati</taxon>
        <taxon>Actinomycetota</taxon>
        <taxon>Thermoleophilia</taxon>
        <taxon>Solirubrobacterales</taxon>
        <taxon>Solirubrobacteraceae</taxon>
        <taxon>environmental samples</taxon>
    </lineage>
</organism>
<proteinExistence type="predicted"/>
<feature type="region of interest" description="Disordered" evidence="1">
    <location>
        <begin position="1"/>
        <end position="121"/>
    </location>
</feature>
<name>A0A6J4S237_9ACTN</name>
<dbReference type="AlphaFoldDB" id="A0A6J4S237"/>
<evidence type="ECO:0000313" key="2">
    <source>
        <dbReference type="EMBL" id="CAA9483073.1"/>
    </source>
</evidence>
<accession>A0A6J4S237</accession>
<feature type="compositionally biased region" description="Basic and acidic residues" evidence="1">
    <location>
        <begin position="53"/>
        <end position="68"/>
    </location>
</feature>
<sequence>ARTEHPAGRGRPRPRGLRRRRGAARGRRDPGGRRGGRRRGDRHAQHPLRAGPGHREGRPAGAVDERRGRPPQRGRRAGRRLRVGHVRRGRDVRVHPAGARLHRLRLHDPPRHGGDAHRRGV</sequence>
<feature type="compositionally biased region" description="Basic residues" evidence="1">
    <location>
        <begin position="8"/>
        <end position="25"/>
    </location>
</feature>
<dbReference type="EMBL" id="CADCVO010000200">
    <property type="protein sequence ID" value="CAA9483073.1"/>
    <property type="molecule type" value="Genomic_DNA"/>
</dbReference>